<reference evidence="3" key="1">
    <citation type="submission" date="2018-05" db="EMBL/GenBank/DDBJ databases">
        <authorList>
            <person name="Lanie J.A."/>
            <person name="Ng W.-L."/>
            <person name="Kazmierczak K.M."/>
            <person name="Andrzejewski T.M."/>
            <person name="Davidsen T.M."/>
            <person name="Wayne K.J."/>
            <person name="Tettelin H."/>
            <person name="Glass J.I."/>
            <person name="Rusch D."/>
            <person name="Podicherti R."/>
            <person name="Tsui H.-C.T."/>
            <person name="Winkler M.E."/>
        </authorList>
    </citation>
    <scope>NUCLEOTIDE SEQUENCE</scope>
</reference>
<evidence type="ECO:0008006" key="4">
    <source>
        <dbReference type="Google" id="ProtNLM"/>
    </source>
</evidence>
<dbReference type="AlphaFoldDB" id="A0A382KCX3"/>
<dbReference type="GO" id="GO:0004252">
    <property type="term" value="F:serine-type endopeptidase activity"/>
    <property type="evidence" value="ECO:0007669"/>
    <property type="project" value="InterPro"/>
</dbReference>
<dbReference type="InterPro" id="IPR009003">
    <property type="entry name" value="Peptidase_S1_PA"/>
</dbReference>
<accession>A0A382KCX3</accession>
<protein>
    <recommendedName>
        <fullName evidence="4">PDZ domain-containing protein</fullName>
    </recommendedName>
</protein>
<dbReference type="InterPro" id="IPR001940">
    <property type="entry name" value="Peptidase_S1C"/>
</dbReference>
<keyword evidence="2" id="KW-0378">Hydrolase</keyword>
<sequence>MLFKFKILPPITIRNFLNGFALLACTTFTSAGTSDVQAQQRLVPESQAEVRLSYASAVREVAPAVVNIYTRRRVAQRQPSFFEDPFFGRLFGGAPFGLPRERIERSLGSGVIIASGGMIVTNHHVIKGSDEIIVVLSDRREFDAEIVGTDESTDLAVLRIEVEEDPLSFLELGDSDSLEVGDLVLAIGNPFGVGQTVTSGIISALARTSVGLSDVGSFIQTDAAINPGNSGGALVTSDAKLVGVNTAIYSRGGGSIGIGFAIPSNLVRVVVDAIVSGGRAIRPWL</sequence>
<dbReference type="EMBL" id="UINC01078998">
    <property type="protein sequence ID" value="SVC20591.1"/>
    <property type="molecule type" value="Genomic_DNA"/>
</dbReference>
<evidence type="ECO:0000256" key="1">
    <source>
        <dbReference type="ARBA" id="ARBA00022670"/>
    </source>
</evidence>
<organism evidence="3">
    <name type="scientific">marine metagenome</name>
    <dbReference type="NCBI Taxonomy" id="408172"/>
    <lineage>
        <taxon>unclassified sequences</taxon>
        <taxon>metagenomes</taxon>
        <taxon>ecological metagenomes</taxon>
    </lineage>
</organism>
<dbReference type="Gene3D" id="2.40.10.120">
    <property type="match status" value="1"/>
</dbReference>
<dbReference type="InterPro" id="IPR051201">
    <property type="entry name" value="Chloro_Bact_Ser_Proteases"/>
</dbReference>
<dbReference type="PROSITE" id="PS51257">
    <property type="entry name" value="PROKAR_LIPOPROTEIN"/>
    <property type="match status" value="1"/>
</dbReference>
<keyword evidence="1" id="KW-0645">Protease</keyword>
<dbReference type="PRINTS" id="PR00834">
    <property type="entry name" value="PROTEASES2C"/>
</dbReference>
<gene>
    <name evidence="3" type="ORF">METZ01_LOCUS273445</name>
</gene>
<feature type="non-terminal residue" evidence="3">
    <location>
        <position position="285"/>
    </location>
</feature>
<name>A0A382KCX3_9ZZZZ</name>
<proteinExistence type="predicted"/>
<dbReference type="GO" id="GO:0006508">
    <property type="term" value="P:proteolysis"/>
    <property type="evidence" value="ECO:0007669"/>
    <property type="project" value="UniProtKB-KW"/>
</dbReference>
<dbReference type="PANTHER" id="PTHR43343">
    <property type="entry name" value="PEPTIDASE S12"/>
    <property type="match status" value="1"/>
</dbReference>
<evidence type="ECO:0000256" key="2">
    <source>
        <dbReference type="ARBA" id="ARBA00022801"/>
    </source>
</evidence>
<evidence type="ECO:0000313" key="3">
    <source>
        <dbReference type="EMBL" id="SVC20591.1"/>
    </source>
</evidence>
<dbReference type="Pfam" id="PF13365">
    <property type="entry name" value="Trypsin_2"/>
    <property type="match status" value="1"/>
</dbReference>
<dbReference type="PANTHER" id="PTHR43343:SF3">
    <property type="entry name" value="PROTEASE DO-LIKE 8, CHLOROPLASTIC"/>
    <property type="match status" value="1"/>
</dbReference>
<dbReference type="SUPFAM" id="SSF50494">
    <property type="entry name" value="Trypsin-like serine proteases"/>
    <property type="match status" value="1"/>
</dbReference>